<dbReference type="AlphaFoldDB" id="Q12P62"/>
<dbReference type="eggNOG" id="COG2258">
    <property type="taxonomic scope" value="Bacteria"/>
</dbReference>
<reference evidence="2 3" key="1">
    <citation type="submission" date="2006-03" db="EMBL/GenBank/DDBJ databases">
        <title>Complete sequence of Shewanella denitrificans OS217.</title>
        <authorList>
            <consortium name="US DOE Joint Genome Institute"/>
            <person name="Copeland A."/>
            <person name="Lucas S."/>
            <person name="Lapidus A."/>
            <person name="Barry K."/>
            <person name="Detter J.C."/>
            <person name="Glavina del Rio T."/>
            <person name="Hammon N."/>
            <person name="Israni S."/>
            <person name="Dalin E."/>
            <person name="Tice H."/>
            <person name="Pitluck S."/>
            <person name="Brettin T."/>
            <person name="Bruce D."/>
            <person name="Han C."/>
            <person name="Tapia R."/>
            <person name="Gilna P."/>
            <person name="Kiss H."/>
            <person name="Schmutz J."/>
            <person name="Larimer F."/>
            <person name="Land M."/>
            <person name="Hauser L."/>
            <person name="Kyrpides N."/>
            <person name="Lykidis A."/>
            <person name="Richardson P."/>
        </authorList>
    </citation>
    <scope>NUCLEOTIDE SEQUENCE [LARGE SCALE GENOMIC DNA]</scope>
    <source>
        <strain evidence="3">OS217 / ATCC BAA-1090 / DSM 15013</strain>
    </source>
</reference>
<dbReference type="InterPro" id="IPR005302">
    <property type="entry name" value="MoCF_Sase_C"/>
</dbReference>
<keyword evidence="3" id="KW-1185">Reference proteome</keyword>
<dbReference type="InterPro" id="IPR011037">
    <property type="entry name" value="Pyrv_Knase-like_insert_dom_sf"/>
</dbReference>
<protein>
    <recommendedName>
        <fullName evidence="1">MOSC domain-containing protein</fullName>
    </recommendedName>
</protein>
<dbReference type="GO" id="GO:0030170">
    <property type="term" value="F:pyridoxal phosphate binding"/>
    <property type="evidence" value="ECO:0007669"/>
    <property type="project" value="InterPro"/>
</dbReference>
<name>Q12P62_SHEDO</name>
<dbReference type="Proteomes" id="UP000001982">
    <property type="component" value="Chromosome"/>
</dbReference>
<organism evidence="2 3">
    <name type="scientific">Shewanella denitrificans (strain OS217 / ATCC BAA-1090 / DSM 15013)</name>
    <dbReference type="NCBI Taxonomy" id="318161"/>
    <lineage>
        <taxon>Bacteria</taxon>
        <taxon>Pseudomonadati</taxon>
        <taxon>Pseudomonadota</taxon>
        <taxon>Gammaproteobacteria</taxon>
        <taxon>Alteromonadales</taxon>
        <taxon>Shewanellaceae</taxon>
        <taxon>Shewanella</taxon>
    </lineage>
</organism>
<dbReference type="STRING" id="318161.Sden_1479"/>
<evidence type="ECO:0000259" key="1">
    <source>
        <dbReference type="PROSITE" id="PS51340"/>
    </source>
</evidence>
<evidence type="ECO:0000313" key="3">
    <source>
        <dbReference type="Proteomes" id="UP000001982"/>
    </source>
</evidence>
<dbReference type="PROSITE" id="PS51340">
    <property type="entry name" value="MOSC"/>
    <property type="match status" value="1"/>
</dbReference>
<dbReference type="GO" id="GO:0003824">
    <property type="term" value="F:catalytic activity"/>
    <property type="evidence" value="ECO:0007669"/>
    <property type="project" value="InterPro"/>
</dbReference>
<dbReference type="Gene3D" id="2.40.33.20">
    <property type="entry name" value="PK beta-barrel domain-like"/>
    <property type="match status" value="1"/>
</dbReference>
<dbReference type="HOGENOM" id="CLU_101336_0_0_6"/>
<dbReference type="GO" id="GO:0030151">
    <property type="term" value="F:molybdenum ion binding"/>
    <property type="evidence" value="ECO:0007669"/>
    <property type="project" value="InterPro"/>
</dbReference>
<dbReference type="EMBL" id="CP000302">
    <property type="protein sequence ID" value="ABE54764.1"/>
    <property type="molecule type" value="Genomic_DNA"/>
</dbReference>
<dbReference type="SUPFAM" id="SSF50800">
    <property type="entry name" value="PK beta-barrel domain-like"/>
    <property type="match status" value="1"/>
</dbReference>
<evidence type="ECO:0000313" key="2">
    <source>
        <dbReference type="EMBL" id="ABE54764.1"/>
    </source>
</evidence>
<proteinExistence type="predicted"/>
<dbReference type="KEGG" id="sdn:Sden_1479"/>
<dbReference type="InterPro" id="IPR052353">
    <property type="entry name" value="Benzoxazolinone_Detox_Enz"/>
</dbReference>
<sequence>MSMFVSKAALHNGLDLIKASPTEVGQVEHIVCRPDIGKRQVLTEATLDLELGLVGDNWQARGNRKTPEGLAHPDMQLNLMNARVIGLIAKTKSRWQLAGDQFFVDLDLSPENLPPGTQLSIGTAVIEITAEPHLGCKKFIERFGKEAAMFVNSGIGKSLNLRGVNAKVVQPGKVSVGAKVAKLRV</sequence>
<accession>Q12P62</accession>
<dbReference type="PANTHER" id="PTHR30212:SF2">
    <property type="entry name" value="PROTEIN YIIM"/>
    <property type="match status" value="1"/>
</dbReference>
<dbReference type="PANTHER" id="PTHR30212">
    <property type="entry name" value="PROTEIN YIIM"/>
    <property type="match status" value="1"/>
</dbReference>
<gene>
    <name evidence="2" type="ordered locus">Sden_1479</name>
</gene>
<feature type="domain" description="MOSC" evidence="1">
    <location>
        <begin position="40"/>
        <end position="183"/>
    </location>
</feature>